<feature type="compositionally biased region" description="Low complexity" evidence="4">
    <location>
        <begin position="803"/>
        <end position="814"/>
    </location>
</feature>
<dbReference type="GO" id="GO:0016559">
    <property type="term" value="P:peroxisome fission"/>
    <property type="evidence" value="ECO:0007669"/>
    <property type="project" value="TreeGrafter"/>
</dbReference>
<dbReference type="GO" id="GO:0005874">
    <property type="term" value="C:microtubule"/>
    <property type="evidence" value="ECO:0007669"/>
    <property type="project" value="TreeGrafter"/>
</dbReference>
<feature type="compositionally biased region" description="Low complexity" evidence="4">
    <location>
        <begin position="995"/>
        <end position="1006"/>
    </location>
</feature>
<feature type="coiled-coil region" evidence="3">
    <location>
        <begin position="676"/>
        <end position="703"/>
    </location>
</feature>
<gene>
    <name evidence="7" type="ORF">B0T24DRAFT_626798</name>
</gene>
<dbReference type="PANTHER" id="PTHR11566:SF149">
    <property type="entry name" value="GTPASE, PUTATIVE (AFU_ORTHOLOGUE AFUA_6G11890)-RELATED"/>
    <property type="match status" value="1"/>
</dbReference>
<reference evidence="7" key="2">
    <citation type="submission" date="2023-06" db="EMBL/GenBank/DDBJ databases">
        <authorList>
            <consortium name="Lawrence Berkeley National Laboratory"/>
            <person name="Haridas S."/>
            <person name="Hensen N."/>
            <person name="Bonometti L."/>
            <person name="Westerberg I."/>
            <person name="Brannstrom I.O."/>
            <person name="Guillou S."/>
            <person name="Cros-Aarteil S."/>
            <person name="Calhoun S."/>
            <person name="Kuo A."/>
            <person name="Mondo S."/>
            <person name="Pangilinan J."/>
            <person name="Riley R."/>
            <person name="Labutti K."/>
            <person name="Andreopoulos B."/>
            <person name="Lipzen A."/>
            <person name="Chen C."/>
            <person name="Yanf M."/>
            <person name="Daum C."/>
            <person name="Ng V."/>
            <person name="Clum A."/>
            <person name="Steindorff A."/>
            <person name="Ohm R."/>
            <person name="Martin F."/>
            <person name="Silar P."/>
            <person name="Natvig D."/>
            <person name="Lalanne C."/>
            <person name="Gautier V."/>
            <person name="Ament-Velasquez S.L."/>
            <person name="Kruys A."/>
            <person name="Hutchinson M.I."/>
            <person name="Powell A.J."/>
            <person name="Barry K."/>
            <person name="Miller A.N."/>
            <person name="Grigoriev I.V."/>
            <person name="Debuchy R."/>
            <person name="Gladieux P."/>
            <person name="Thoren M.H."/>
            <person name="Johannesson H."/>
        </authorList>
    </citation>
    <scope>NUCLEOTIDE SEQUENCE</scope>
    <source>
        <strain evidence="7">CBS 958.72</strain>
    </source>
</reference>
<evidence type="ECO:0000256" key="4">
    <source>
        <dbReference type="SAM" id="MobiDB-lite"/>
    </source>
</evidence>
<dbReference type="GO" id="GO:0000266">
    <property type="term" value="P:mitochondrial fission"/>
    <property type="evidence" value="ECO:0007669"/>
    <property type="project" value="TreeGrafter"/>
</dbReference>
<evidence type="ECO:0000259" key="5">
    <source>
        <dbReference type="PROSITE" id="PS51388"/>
    </source>
</evidence>
<dbReference type="PROSITE" id="PS51388">
    <property type="entry name" value="GED"/>
    <property type="match status" value="1"/>
</dbReference>
<evidence type="ECO:0000256" key="2">
    <source>
        <dbReference type="ARBA" id="ARBA00023134"/>
    </source>
</evidence>
<dbReference type="InterPro" id="IPR001401">
    <property type="entry name" value="Dynamin_GTPase"/>
</dbReference>
<dbReference type="PANTHER" id="PTHR11566">
    <property type="entry name" value="DYNAMIN"/>
    <property type="match status" value="1"/>
</dbReference>
<evidence type="ECO:0000256" key="1">
    <source>
        <dbReference type="ARBA" id="ARBA00022741"/>
    </source>
</evidence>
<reference evidence="7" key="1">
    <citation type="journal article" date="2023" name="Mol. Phylogenet. Evol.">
        <title>Genome-scale phylogeny and comparative genomics of the fungal order Sordariales.</title>
        <authorList>
            <person name="Hensen N."/>
            <person name="Bonometti L."/>
            <person name="Westerberg I."/>
            <person name="Brannstrom I.O."/>
            <person name="Guillou S."/>
            <person name="Cros-Aarteil S."/>
            <person name="Calhoun S."/>
            <person name="Haridas S."/>
            <person name="Kuo A."/>
            <person name="Mondo S."/>
            <person name="Pangilinan J."/>
            <person name="Riley R."/>
            <person name="LaButti K."/>
            <person name="Andreopoulos B."/>
            <person name="Lipzen A."/>
            <person name="Chen C."/>
            <person name="Yan M."/>
            <person name="Daum C."/>
            <person name="Ng V."/>
            <person name="Clum A."/>
            <person name="Steindorff A."/>
            <person name="Ohm R.A."/>
            <person name="Martin F."/>
            <person name="Silar P."/>
            <person name="Natvig D.O."/>
            <person name="Lalanne C."/>
            <person name="Gautier V."/>
            <person name="Ament-Velasquez S.L."/>
            <person name="Kruys A."/>
            <person name="Hutchinson M.I."/>
            <person name="Powell A.J."/>
            <person name="Barry K."/>
            <person name="Miller A.N."/>
            <person name="Grigoriev I.V."/>
            <person name="Debuchy R."/>
            <person name="Gladieux P."/>
            <person name="Hiltunen Thoren M."/>
            <person name="Johannesson H."/>
        </authorList>
    </citation>
    <scope>NUCLEOTIDE SEQUENCE</scope>
    <source>
        <strain evidence="7">CBS 958.72</strain>
    </source>
</reference>
<dbReference type="GO" id="GO:0003924">
    <property type="term" value="F:GTPase activity"/>
    <property type="evidence" value="ECO:0007669"/>
    <property type="project" value="InterPro"/>
</dbReference>
<organism evidence="7 8">
    <name type="scientific">Lasiosphaeria ovina</name>
    <dbReference type="NCBI Taxonomy" id="92902"/>
    <lineage>
        <taxon>Eukaryota</taxon>
        <taxon>Fungi</taxon>
        <taxon>Dikarya</taxon>
        <taxon>Ascomycota</taxon>
        <taxon>Pezizomycotina</taxon>
        <taxon>Sordariomycetes</taxon>
        <taxon>Sordariomycetidae</taxon>
        <taxon>Sordariales</taxon>
        <taxon>Lasiosphaeriaceae</taxon>
        <taxon>Lasiosphaeria</taxon>
    </lineage>
</organism>
<dbReference type="InterPro" id="IPR020850">
    <property type="entry name" value="GED_dom"/>
</dbReference>
<keyword evidence="8" id="KW-1185">Reference proteome</keyword>
<evidence type="ECO:0000313" key="8">
    <source>
        <dbReference type="Proteomes" id="UP001287356"/>
    </source>
</evidence>
<dbReference type="FunFam" id="3.40.50.300:FF:001425">
    <property type="entry name" value="Dynamin GTPase, putative"/>
    <property type="match status" value="1"/>
</dbReference>
<dbReference type="GO" id="GO:0006897">
    <property type="term" value="P:endocytosis"/>
    <property type="evidence" value="ECO:0007669"/>
    <property type="project" value="TreeGrafter"/>
</dbReference>
<dbReference type="InterPro" id="IPR045063">
    <property type="entry name" value="Dynamin_N"/>
</dbReference>
<proteinExistence type="predicted"/>
<evidence type="ECO:0008006" key="9">
    <source>
        <dbReference type="Google" id="ProtNLM"/>
    </source>
</evidence>
<keyword evidence="3" id="KW-0175">Coiled coil</keyword>
<dbReference type="Proteomes" id="UP001287356">
    <property type="component" value="Unassembled WGS sequence"/>
</dbReference>
<accession>A0AAE0KDI1</accession>
<dbReference type="GO" id="GO:0048312">
    <property type="term" value="P:intracellular distribution of mitochondria"/>
    <property type="evidence" value="ECO:0007669"/>
    <property type="project" value="TreeGrafter"/>
</dbReference>
<dbReference type="CDD" id="cd08771">
    <property type="entry name" value="DLP_1"/>
    <property type="match status" value="1"/>
</dbReference>
<feature type="domain" description="Dynamin-type G" evidence="6">
    <location>
        <begin position="35"/>
        <end position="312"/>
    </location>
</feature>
<dbReference type="PRINTS" id="PR00195">
    <property type="entry name" value="DYNAMIN"/>
</dbReference>
<feature type="region of interest" description="Disordered" evidence="4">
    <location>
        <begin position="995"/>
        <end position="1028"/>
    </location>
</feature>
<dbReference type="GO" id="GO:0005739">
    <property type="term" value="C:mitochondrion"/>
    <property type="evidence" value="ECO:0007669"/>
    <property type="project" value="TreeGrafter"/>
</dbReference>
<sequence>MSVHLDSSAMQQLDAEQRVLLDTVDELRILGLGRFVDLPQLIVVGNQSAGKSSVLEAISRVRFPVHDGACTRFATELVLRQSSVAKIDVKINNESLEALAQTAFSQQDLPRIVEEAKQRMGLVVGTNSFSEDALRIEISGPALPQLTLVDLPGLYTGSSETQSSDDAQLVLRLAEKYMKQENSIILAIVSAKDQLVLQSVLVEAKRHDPARERTFGIITKPDQVEEDSENEQIHLRLAKNQESSHRLALGWHVLRNRGHKEAALSDKERDENEELFFQSGSWSNISLYDRGIGKLRHKLSHVLFTHIQRKLPGLIDTIEKHIKQRQARLRELGDPRSSPQELRKYLTKISSLFHDLALDAVRGNYVDDFFGGLYPSPDAGFRENLRVRKLRALVRDANRAFYHVLEVKGERRRIQWDAEDENRREQTAPKYLQDLVGRYEFEDPAFVDIADLNEELEAMASENQGTEFPGSPNDRLTLRLFRDQSKPWEAIAARHVDLVITYCKSFVEQLVFHVAGPDTKTAEALLNGYVDAYFDGKKAVLKAKMTELLHHYKHGYDPQPLHTDFNLRILRRRKERLVTQMTDRLQHDQAGLSNNQQGSTRLSHENVKQAVLEASAELGSEFGTERIIDNMLTYYEMSLRTFVDNVMILALENCLVSEIPDILTADKVHDMSDEVVLKLASESAQVLREREELETQLGKLQKGLRACQVHRPRVSAELLPDLPSSVDLTLRLSSTPRGRRAVTSLPESPSRTATPSNTIPPLSSQSVGPTASSDLVSDSDRLTQQDNNNTIGHLDALRAPDLSPTASTASGTASESEELSIPSKSGTAALGTYSGEQISLPLASNLVATSSVQPIRGGLFGNTTTAQAASPGLLGSAPSQVGQTAALVAAPAAGSGYFGAAPSLAGQTAAPVAAPTAGSWLFKPTPSSVGQTAAPTPGSGLFGTRQSTGGDFFGRQTTIPAASSGVFGATPAGGLSTSPAPGNVFGAARPFGAQAAPAASVTQAGGSWSSFGNATSGAPRSTAGEFSK</sequence>
<dbReference type="Gene3D" id="3.40.50.300">
    <property type="entry name" value="P-loop containing nucleotide triphosphate hydrolases"/>
    <property type="match status" value="1"/>
</dbReference>
<dbReference type="Pfam" id="PF00350">
    <property type="entry name" value="Dynamin_N"/>
    <property type="match status" value="1"/>
</dbReference>
<comment type="caution">
    <text evidence="7">The sequence shown here is derived from an EMBL/GenBank/DDBJ whole genome shotgun (WGS) entry which is preliminary data.</text>
</comment>
<dbReference type="EMBL" id="JAULSN010000004">
    <property type="protein sequence ID" value="KAK3374524.1"/>
    <property type="molecule type" value="Genomic_DNA"/>
</dbReference>
<feature type="compositionally biased region" description="Polar residues" evidence="4">
    <location>
        <begin position="745"/>
        <end position="777"/>
    </location>
</feature>
<keyword evidence="2" id="KW-0342">GTP-binding</keyword>
<dbReference type="Pfam" id="PF01031">
    <property type="entry name" value="Dynamin_M"/>
    <property type="match status" value="1"/>
</dbReference>
<dbReference type="SUPFAM" id="SSF52540">
    <property type="entry name" value="P-loop containing nucleoside triphosphate hydrolases"/>
    <property type="match status" value="1"/>
</dbReference>
<dbReference type="SMART" id="SM00053">
    <property type="entry name" value="DYNc"/>
    <property type="match status" value="1"/>
</dbReference>
<dbReference type="AlphaFoldDB" id="A0AAE0KDI1"/>
<feature type="domain" description="GED" evidence="5">
    <location>
        <begin position="624"/>
        <end position="715"/>
    </location>
</feature>
<feature type="compositionally biased region" description="Polar residues" evidence="4">
    <location>
        <begin position="1007"/>
        <end position="1019"/>
    </location>
</feature>
<name>A0AAE0KDI1_9PEZI</name>
<evidence type="ECO:0000259" key="6">
    <source>
        <dbReference type="PROSITE" id="PS51718"/>
    </source>
</evidence>
<dbReference type="InterPro" id="IPR000375">
    <property type="entry name" value="Dynamin_stalk"/>
</dbReference>
<dbReference type="GO" id="GO:0016020">
    <property type="term" value="C:membrane"/>
    <property type="evidence" value="ECO:0007669"/>
    <property type="project" value="TreeGrafter"/>
</dbReference>
<dbReference type="InterPro" id="IPR030381">
    <property type="entry name" value="G_DYNAMIN_dom"/>
</dbReference>
<dbReference type="InterPro" id="IPR022812">
    <property type="entry name" value="Dynamin"/>
</dbReference>
<dbReference type="GO" id="GO:0005525">
    <property type="term" value="F:GTP binding"/>
    <property type="evidence" value="ECO:0007669"/>
    <property type="project" value="InterPro"/>
</dbReference>
<evidence type="ECO:0000313" key="7">
    <source>
        <dbReference type="EMBL" id="KAK3374524.1"/>
    </source>
</evidence>
<protein>
    <recommendedName>
        <fullName evidence="9">Dynamin family protein</fullName>
    </recommendedName>
</protein>
<evidence type="ECO:0000256" key="3">
    <source>
        <dbReference type="SAM" id="Coils"/>
    </source>
</evidence>
<dbReference type="InterPro" id="IPR027417">
    <property type="entry name" value="P-loop_NTPase"/>
</dbReference>
<keyword evidence="1" id="KW-0547">Nucleotide-binding</keyword>
<dbReference type="PROSITE" id="PS51718">
    <property type="entry name" value="G_DYNAMIN_2"/>
    <property type="match status" value="1"/>
</dbReference>
<feature type="region of interest" description="Disordered" evidence="4">
    <location>
        <begin position="730"/>
        <end position="823"/>
    </location>
</feature>
<dbReference type="GO" id="GO:0008017">
    <property type="term" value="F:microtubule binding"/>
    <property type="evidence" value="ECO:0007669"/>
    <property type="project" value="TreeGrafter"/>
</dbReference>